<name>A0ABW3B1U7_9FLAO</name>
<gene>
    <name evidence="3" type="ORF">ACFQZJ_07485</name>
</gene>
<dbReference type="InterPro" id="IPR019734">
    <property type="entry name" value="TPR_rpt"/>
</dbReference>
<evidence type="ECO:0000313" key="4">
    <source>
        <dbReference type="Proteomes" id="UP001597012"/>
    </source>
</evidence>
<feature type="repeat" description="TPR" evidence="1">
    <location>
        <begin position="58"/>
        <end position="91"/>
    </location>
</feature>
<dbReference type="InterPro" id="IPR011659">
    <property type="entry name" value="WD40"/>
</dbReference>
<keyword evidence="4" id="KW-1185">Reference proteome</keyword>
<accession>A0ABW3B1U7</accession>
<protein>
    <submittedName>
        <fullName evidence="3">Cell envelope biogenesis protein OmpA</fullName>
    </submittedName>
</protein>
<evidence type="ECO:0000313" key="3">
    <source>
        <dbReference type="EMBL" id="MFD0797297.1"/>
    </source>
</evidence>
<reference evidence="4" key="1">
    <citation type="journal article" date="2019" name="Int. J. Syst. Evol. Microbiol.">
        <title>The Global Catalogue of Microorganisms (GCM) 10K type strain sequencing project: providing services to taxonomists for standard genome sequencing and annotation.</title>
        <authorList>
            <consortium name="The Broad Institute Genomics Platform"/>
            <consortium name="The Broad Institute Genome Sequencing Center for Infectious Disease"/>
            <person name="Wu L."/>
            <person name="Ma J."/>
        </authorList>
    </citation>
    <scope>NUCLEOTIDE SEQUENCE [LARGE SCALE GENOMIC DNA]</scope>
    <source>
        <strain evidence="4">CCUG 61948</strain>
    </source>
</reference>
<keyword evidence="1" id="KW-0802">TPR repeat</keyword>
<keyword evidence="2" id="KW-0732">Signal</keyword>
<dbReference type="RefSeq" id="WP_379933522.1">
    <property type="nucleotide sequence ID" value="NZ_JBHTHY010000004.1"/>
</dbReference>
<feature type="signal peptide" evidence="2">
    <location>
        <begin position="1"/>
        <end position="24"/>
    </location>
</feature>
<dbReference type="SUPFAM" id="SSF82171">
    <property type="entry name" value="DPP6 N-terminal domain-like"/>
    <property type="match status" value="1"/>
</dbReference>
<organism evidence="3 4">
    <name type="scientific">Maribacter chungangensis</name>
    <dbReference type="NCBI Taxonomy" id="1069117"/>
    <lineage>
        <taxon>Bacteria</taxon>
        <taxon>Pseudomonadati</taxon>
        <taxon>Bacteroidota</taxon>
        <taxon>Flavobacteriia</taxon>
        <taxon>Flavobacteriales</taxon>
        <taxon>Flavobacteriaceae</taxon>
        <taxon>Maribacter</taxon>
    </lineage>
</organism>
<dbReference type="Proteomes" id="UP001597012">
    <property type="component" value="Unassembled WGS sequence"/>
</dbReference>
<evidence type="ECO:0000256" key="2">
    <source>
        <dbReference type="SAM" id="SignalP"/>
    </source>
</evidence>
<dbReference type="PROSITE" id="PS50005">
    <property type="entry name" value="TPR"/>
    <property type="match status" value="1"/>
</dbReference>
<sequence length="417" mass="46753">MRNYLHQKVVLGCFTVLCSMAMNAQRTAFASIDKHKMDATVQRMKNFKQLKSMGYSEKEVYQDLGNAHFLSENYEHALFWYDRLIELNADGLLEPSYQKRYDHAVSKLGKTKSSDEESEENWTELVRADYQMTQASPKKGSLSFRDRFKPLNLGLDREELAVREKIVDPGIHKKRTVDKKKLDYESPISLTKDGQTAYYSKTVFVKPTTGIFSKKEPVHKVYRADKVQGKWKTVRELALCPKEFSAVHPSVSPDGKRLFFASNMPGTFGEFDIYVATIGSNGGVGTAKNLGQNVNTERNDMYPKVMEGNTLVFASEGHKGYGGLDVFSVQVSQRSVGLAINMGGSINSTEDDFALQLAPQKGMAYVVSNRGEKTGSAQKIAYAYVGEKGIPETDFRLLEALNTSGQEEYSSSLFEDE</sequence>
<dbReference type="Pfam" id="PF07676">
    <property type="entry name" value="PD40"/>
    <property type="match status" value="1"/>
</dbReference>
<feature type="chain" id="PRO_5046086543" evidence="2">
    <location>
        <begin position="25"/>
        <end position="417"/>
    </location>
</feature>
<evidence type="ECO:0000256" key="1">
    <source>
        <dbReference type="PROSITE-ProRule" id="PRU00339"/>
    </source>
</evidence>
<dbReference type="InterPro" id="IPR011042">
    <property type="entry name" value="6-blade_b-propeller_TolB-like"/>
</dbReference>
<proteinExistence type="predicted"/>
<dbReference type="EMBL" id="JBHTHY010000004">
    <property type="protein sequence ID" value="MFD0797297.1"/>
    <property type="molecule type" value="Genomic_DNA"/>
</dbReference>
<comment type="caution">
    <text evidence="3">The sequence shown here is derived from an EMBL/GenBank/DDBJ whole genome shotgun (WGS) entry which is preliminary data.</text>
</comment>
<dbReference type="Gene3D" id="2.120.10.30">
    <property type="entry name" value="TolB, C-terminal domain"/>
    <property type="match status" value="1"/>
</dbReference>